<dbReference type="InterPro" id="IPR050458">
    <property type="entry name" value="LolB"/>
</dbReference>
<dbReference type="Proteomes" id="UP001264980">
    <property type="component" value="Unassembled WGS sequence"/>
</dbReference>
<name>A0ABU1QWR6_9BACT</name>
<evidence type="ECO:0000256" key="1">
    <source>
        <dbReference type="SAM" id="MobiDB-lite"/>
    </source>
</evidence>
<comment type="caution">
    <text evidence="2">The sequence shown here is derived from an EMBL/GenBank/DDBJ whole genome shotgun (WGS) entry which is preliminary data.</text>
</comment>
<dbReference type="InterPro" id="IPR043737">
    <property type="entry name" value="DUF5682"/>
</dbReference>
<feature type="region of interest" description="Disordered" evidence="1">
    <location>
        <begin position="173"/>
        <end position="197"/>
    </location>
</feature>
<gene>
    <name evidence="2" type="ORF">J2W84_002658</name>
</gene>
<dbReference type="PANTHER" id="PTHR30634">
    <property type="entry name" value="OUTER MEMBRANE LOLAB LIPOPROTEIN INSERTION APPARATUS"/>
    <property type="match status" value="1"/>
</dbReference>
<dbReference type="PANTHER" id="PTHR30634:SF14">
    <property type="match status" value="1"/>
</dbReference>
<evidence type="ECO:0000313" key="2">
    <source>
        <dbReference type="EMBL" id="MDR6805612.1"/>
    </source>
</evidence>
<dbReference type="EMBL" id="JAVDTI010000002">
    <property type="protein sequence ID" value="MDR6805612.1"/>
    <property type="molecule type" value="Genomic_DNA"/>
</dbReference>
<evidence type="ECO:0000313" key="3">
    <source>
        <dbReference type="Proteomes" id="UP001264980"/>
    </source>
</evidence>
<organism evidence="2 3">
    <name type="scientific">Dyadobacter fermentans</name>
    <dbReference type="NCBI Taxonomy" id="94254"/>
    <lineage>
        <taxon>Bacteria</taxon>
        <taxon>Pseudomonadati</taxon>
        <taxon>Bacteroidota</taxon>
        <taxon>Cytophagia</taxon>
        <taxon>Cytophagales</taxon>
        <taxon>Spirosomataceae</taxon>
        <taxon>Dyadobacter</taxon>
    </lineage>
</organism>
<dbReference type="Pfam" id="PF18934">
    <property type="entry name" value="DUF5682"/>
    <property type="match status" value="1"/>
</dbReference>
<accession>A0ABU1QWR6</accession>
<dbReference type="RefSeq" id="WP_309983615.1">
    <property type="nucleotide sequence ID" value="NZ_JAVDTI010000002.1"/>
</dbReference>
<protein>
    <submittedName>
        <fullName evidence="2">Uncharacterized protein</fullName>
    </submittedName>
</protein>
<sequence>MSVHLLGIRHHGPGSSRHVLNALAEIQPDVVLIEGPPEGEAMLSWATHADMQPPVALLAYVPDNPQQAVFYPFTIHSPEWNAILYALRNQVPVRFIDMPLAHGFAIEWQETAPNSETSELTEQVRKNPISYLAEIAGFDDPEEWWEHRFEIVQQPYEVFEAIAESMTALRQVLSERNDRRGGDRRGNDRRGGDRREEIREAFMRKSIRIAQKEGFERIAVVCGAWHVPALMHLPKQKEDDLLLKNLPKTKVESTWIPWTNDRMAFESGYGAGVESPGWYMHHWQHPDDHGTLWLSHTAHVFRANHVDISSAHIIEAVRLAGVLAGLRGLSRPGLKELNEATVAVMCMGEPVLMKVIYRELIVGKAFGQIPEGTPQVPLQRNLEALAKRFRIKIVPEQKTLKLDLREENDLQKSILLHRLQLLDINWGTMETVSGKGTFKEEWTLRWYPELTINLLEKAPWGNTVDEAATKYLENRARKCTRLDEITPLVQSAIPADLPTALGAVMRKMDELAATTSDISMLMDAFTPLAQVSRYGNVRKTDRESIDLIMTTIFYRIIAGLPAGCTGIDDEQAAVMTEKIREVNQAIQMLEKQELTEAWTATLGTIFHSDRTAPFIQGYSCKALYDSHTLDMDGTFNAFSKALSPANEPSASANWLEGFLNDAATVLILDDVIWAVVNDWLQSLDDAAFLQVVPLLRRTFANFSNVEKRKIAGRAKQGKSGALSPQTIDIDPQRAAQVLPILELLMGIK</sequence>
<reference evidence="2 3" key="1">
    <citation type="submission" date="2023-07" db="EMBL/GenBank/DDBJ databases">
        <title>Sorghum-associated microbial communities from plants grown in Nebraska, USA.</title>
        <authorList>
            <person name="Schachtman D."/>
        </authorList>
    </citation>
    <scope>NUCLEOTIDE SEQUENCE [LARGE SCALE GENOMIC DNA]</scope>
    <source>
        <strain evidence="2 3">BE57</strain>
    </source>
</reference>
<keyword evidence="3" id="KW-1185">Reference proteome</keyword>
<proteinExistence type="predicted"/>